<dbReference type="RefSeq" id="WP_189642099.1">
    <property type="nucleotide sequence ID" value="NZ_BNAL01000004.1"/>
</dbReference>
<dbReference type="EMBL" id="BNAL01000004">
    <property type="protein sequence ID" value="GHF96094.1"/>
    <property type="molecule type" value="Genomic_DNA"/>
</dbReference>
<name>A0ABQ3JZ86_9DEIO</name>
<protein>
    <submittedName>
        <fullName evidence="1">Uncharacterized protein</fullName>
    </submittedName>
</protein>
<accession>A0ABQ3JZ86</accession>
<dbReference type="Proteomes" id="UP000632154">
    <property type="component" value="Unassembled WGS sequence"/>
</dbReference>
<evidence type="ECO:0000313" key="1">
    <source>
        <dbReference type="EMBL" id="GHF96094.1"/>
    </source>
</evidence>
<comment type="caution">
    <text evidence="1">The sequence shown here is derived from an EMBL/GenBank/DDBJ whole genome shotgun (WGS) entry which is preliminary data.</text>
</comment>
<reference evidence="2" key="1">
    <citation type="journal article" date="2019" name="Int. J. Syst. Evol. Microbiol.">
        <title>The Global Catalogue of Microorganisms (GCM) 10K type strain sequencing project: providing services to taxonomists for standard genome sequencing and annotation.</title>
        <authorList>
            <consortium name="The Broad Institute Genomics Platform"/>
            <consortium name="The Broad Institute Genome Sequencing Center for Infectious Disease"/>
            <person name="Wu L."/>
            <person name="Ma J."/>
        </authorList>
    </citation>
    <scope>NUCLEOTIDE SEQUENCE [LARGE SCALE GENOMIC DNA]</scope>
    <source>
        <strain evidence="2">CGMCC 1.18439</strain>
    </source>
</reference>
<evidence type="ECO:0000313" key="2">
    <source>
        <dbReference type="Proteomes" id="UP000632154"/>
    </source>
</evidence>
<organism evidence="1 2">
    <name type="scientific">Deinococcus piscis</name>
    <dbReference type="NCBI Taxonomy" id="394230"/>
    <lineage>
        <taxon>Bacteria</taxon>
        <taxon>Thermotogati</taxon>
        <taxon>Deinococcota</taxon>
        <taxon>Deinococci</taxon>
        <taxon>Deinococcales</taxon>
        <taxon>Deinococcaceae</taxon>
        <taxon>Deinococcus</taxon>
    </lineage>
</organism>
<gene>
    <name evidence="1" type="ORF">GCM10017783_04940</name>
</gene>
<proteinExistence type="predicted"/>
<keyword evidence="2" id="KW-1185">Reference proteome</keyword>
<sequence length="151" mass="17693">MDNRLYRLNLVTPYHSHVQERQISVSQETALNFSELQGTFHSLFDPEFSREGVEEKYAPEGTVIYGPSGNGPKKLDAATAYFLNADWYDIPLRFPPLLREWFREYRWIFRAEYNSVRYGERPRNNNKATTVNLVLPDGEQTTIDLMDKEQP</sequence>